<dbReference type="AlphaFoldDB" id="A0A0Z8DWB7"/>
<dbReference type="Pfam" id="PF13416">
    <property type="entry name" value="SBP_bac_8"/>
    <property type="match status" value="1"/>
</dbReference>
<dbReference type="EMBL" id="FIGO01000002">
    <property type="protein sequence ID" value="CYU50800.1"/>
    <property type="molecule type" value="Genomic_DNA"/>
</dbReference>
<proteinExistence type="predicted"/>
<dbReference type="PANTHER" id="PTHR43649">
    <property type="entry name" value="ARABINOSE-BINDING PROTEIN-RELATED"/>
    <property type="match status" value="1"/>
</dbReference>
<organism evidence="2 3">
    <name type="scientific">Streptococcus suis</name>
    <dbReference type="NCBI Taxonomy" id="1307"/>
    <lineage>
        <taxon>Bacteria</taxon>
        <taxon>Bacillati</taxon>
        <taxon>Bacillota</taxon>
        <taxon>Bacilli</taxon>
        <taxon>Lactobacillales</taxon>
        <taxon>Streptococcaceae</taxon>
        <taxon>Streptococcus</taxon>
    </lineage>
</organism>
<dbReference type="InterPro" id="IPR006059">
    <property type="entry name" value="SBP"/>
</dbReference>
<evidence type="ECO:0000256" key="1">
    <source>
        <dbReference type="SAM" id="Phobius"/>
    </source>
</evidence>
<dbReference type="Gene3D" id="3.40.190.10">
    <property type="entry name" value="Periplasmic binding protein-like II"/>
    <property type="match status" value="1"/>
</dbReference>
<dbReference type="InterPro" id="IPR050490">
    <property type="entry name" value="Bact_solute-bd_prot1"/>
</dbReference>
<evidence type="ECO:0000313" key="2">
    <source>
        <dbReference type="EMBL" id="CYU50800.1"/>
    </source>
</evidence>
<feature type="transmembrane region" description="Helical" evidence="1">
    <location>
        <begin position="12"/>
        <end position="31"/>
    </location>
</feature>
<evidence type="ECO:0000313" key="3">
    <source>
        <dbReference type="Proteomes" id="UP000073485"/>
    </source>
</evidence>
<keyword evidence="1" id="KW-0472">Membrane</keyword>
<reference evidence="2 3" key="1">
    <citation type="submission" date="2016-02" db="EMBL/GenBank/DDBJ databases">
        <authorList>
            <consortium name="Pathogen Informatics"/>
        </authorList>
    </citation>
    <scope>NUCLEOTIDE SEQUENCE [LARGE SCALE GENOMIC DNA]</scope>
    <source>
        <strain evidence="2 3">LSS48</strain>
    </source>
</reference>
<dbReference type="PANTHER" id="PTHR43649:SF12">
    <property type="entry name" value="DIACETYLCHITOBIOSE BINDING PROTEIN DASA"/>
    <property type="match status" value="1"/>
</dbReference>
<keyword evidence="1" id="KW-0812">Transmembrane</keyword>
<keyword evidence="1" id="KW-1133">Transmembrane helix</keyword>
<gene>
    <name evidence="2" type="primary">lipO_1</name>
    <name evidence="2" type="ORF">ERS132410_00390</name>
</gene>
<dbReference type="SUPFAM" id="SSF53850">
    <property type="entry name" value="Periplasmic binding protein-like II"/>
    <property type="match status" value="1"/>
</dbReference>
<sequence length="437" mass="49131">MMDKMKLSKKHAWLVSLVLVVLFGLGLLIHMNPTKKVVLTVGTYTGSNWNVPSGQGTQFLDQVIRVFEEKYPQVEVRYETGIDKADYSDWLSDQLVSGTQPDIFIVPERDFNLLASTGGLANLSPLLQQKIDHQIYYTEALQAGQYNGMQFALPFETNPIMMCINNDLLEKEGIALPQSGWTLADFYRICQQVTKDTDGDGVIDQYGSVGYTWQHAVAGMGVNLFDAKGTEAHFNTSEMAAVLDFLSKIEELQGNYQISSSDFDQGNVAFMPMTLAEYRTYKPYPYHVSKYSSFEWTCIEMPKNTGVQKATQMETALYAISSRSTKQALSKEFLELLCANQELQQAYFEQSQGASPLKSVMTSKESQNLLQGDSFGTTALTTETLNQLLSTALPQEKFKSYYKILETADYLIRQSLTSGNREPKLSTIQREIEKQLP</sequence>
<dbReference type="Proteomes" id="UP000073485">
    <property type="component" value="Unassembled WGS sequence"/>
</dbReference>
<accession>A0A0Z8DWB7</accession>
<protein>
    <submittedName>
        <fullName evidence="2">Sugar-binding periplasmic protein</fullName>
    </submittedName>
</protein>
<name>A0A0Z8DWB7_STRSU</name>